<dbReference type="PRINTS" id="PR00023">
    <property type="entry name" value="ZPELLUCIDA"/>
</dbReference>
<dbReference type="GO" id="GO:0035803">
    <property type="term" value="P:egg coat formation"/>
    <property type="evidence" value="ECO:0007669"/>
    <property type="project" value="UniProtKB-UniRule"/>
</dbReference>
<dbReference type="FunFam" id="2.60.40.3210:FF:000001">
    <property type="entry name" value="Zona pellucida sperm-binding protein 3"/>
    <property type="match status" value="1"/>
</dbReference>
<evidence type="ECO:0000256" key="11">
    <source>
        <dbReference type="ARBA" id="ARBA00023136"/>
    </source>
</evidence>
<keyword evidence="13" id="KW-0325">Glycoprotein</keyword>
<comment type="PTM">
    <text evidence="14">Proteolytically cleaved before the transmembrane segment to yield the secreted ectodomain incorporated in the zona pellucida.</text>
</comment>
<dbReference type="SMART" id="SM00241">
    <property type="entry name" value="ZP"/>
    <property type="match status" value="1"/>
</dbReference>
<dbReference type="Pfam" id="PF00100">
    <property type="entry name" value="Zona_pellucida"/>
    <property type="match status" value="1"/>
</dbReference>
<evidence type="ECO:0000313" key="17">
    <source>
        <dbReference type="EMBL" id="MBN3312992.1"/>
    </source>
</evidence>
<organism evidence="17 18">
    <name type="scientific">Atractosteus spatula</name>
    <name type="common">Alligator gar</name>
    <name type="synonym">Lepisosteus spatula</name>
    <dbReference type="NCBI Taxonomy" id="7917"/>
    <lineage>
        <taxon>Eukaryota</taxon>
        <taxon>Metazoa</taxon>
        <taxon>Chordata</taxon>
        <taxon>Craniata</taxon>
        <taxon>Vertebrata</taxon>
        <taxon>Euteleostomi</taxon>
        <taxon>Actinopterygii</taxon>
        <taxon>Neopterygii</taxon>
        <taxon>Holostei</taxon>
        <taxon>Semionotiformes</taxon>
        <taxon>Lepisosteidae</taxon>
        <taxon>Atractosteus</taxon>
    </lineage>
</organism>
<dbReference type="PROSITE" id="PS51034">
    <property type="entry name" value="ZP_2"/>
    <property type="match status" value="1"/>
</dbReference>
<keyword evidence="7 14" id="KW-0165">Cleavage on pair of basic residues</keyword>
<evidence type="ECO:0000256" key="10">
    <source>
        <dbReference type="ARBA" id="ARBA00022989"/>
    </source>
</evidence>
<evidence type="ECO:0000313" key="18">
    <source>
        <dbReference type="Proteomes" id="UP000736164"/>
    </source>
</evidence>
<feature type="domain" description="ZP" evidence="16">
    <location>
        <begin position="112"/>
        <end position="377"/>
    </location>
</feature>
<evidence type="ECO:0000256" key="5">
    <source>
        <dbReference type="ARBA" id="ARBA00022525"/>
    </source>
</evidence>
<feature type="compositionally biased region" description="Basic and acidic residues" evidence="15">
    <location>
        <begin position="400"/>
        <end position="411"/>
    </location>
</feature>
<dbReference type="GO" id="GO:0035804">
    <property type="term" value="F:structural constituent of egg coat"/>
    <property type="evidence" value="ECO:0007669"/>
    <property type="project" value="UniProtKB-UniRule"/>
</dbReference>
<evidence type="ECO:0000256" key="14">
    <source>
        <dbReference type="RuleBase" id="RU367066"/>
    </source>
</evidence>
<evidence type="ECO:0000256" key="15">
    <source>
        <dbReference type="SAM" id="MobiDB-lite"/>
    </source>
</evidence>
<evidence type="ECO:0000256" key="13">
    <source>
        <dbReference type="ARBA" id="ARBA00023180"/>
    </source>
</evidence>
<keyword evidence="11" id="KW-0472">Membrane</keyword>
<dbReference type="FunFam" id="2.60.40.4100:FF:000002">
    <property type="entry name" value="Zona pellucida sperm-binding protein 3"/>
    <property type="match status" value="1"/>
</dbReference>
<dbReference type="InterPro" id="IPR055355">
    <property type="entry name" value="ZP-C"/>
</dbReference>
<dbReference type="PANTHER" id="PTHR11576">
    <property type="entry name" value="ZONA PELLUCIDA SPERM-BINDING PROTEIN 3"/>
    <property type="match status" value="1"/>
</dbReference>
<dbReference type="AlphaFoldDB" id="A0A8J7NGX6"/>
<evidence type="ECO:0000256" key="7">
    <source>
        <dbReference type="ARBA" id="ARBA00022685"/>
    </source>
</evidence>
<feature type="region of interest" description="Disordered" evidence="15">
    <location>
        <begin position="400"/>
        <end position="420"/>
    </location>
</feature>
<evidence type="ECO:0000256" key="6">
    <source>
        <dbReference type="ARBA" id="ARBA00022530"/>
    </source>
</evidence>
<comment type="domain">
    <text evidence="14">The ZP domain is involved in the polymerization of the ZP proteins to form the zona pellucida.</text>
</comment>
<keyword evidence="12 14" id="KW-1015">Disulfide bond</keyword>
<sequence>MVPRAFPEGRLDFIRRHNGTGVRLPFDRDGTPDALSPGSRKMDLASPDEDAPFLGVRGPTPAVSTALRAPKGQGRRVAAPAPAKAPSQKSRGFGYPVTQGSKPDGTGSVRVKCGDKYLRVEVERDFWGTGTLLGDSDLSLGTGCSSNGRKRKRSRFITFTYELHACGTRRQITDAELVYFNRLYYTPRVGRRRSRTQVATLHCHYARTKTVSSHGVKPTWAPVSSRRSSSSHFAVSFGVMTDDWKPSSKTVYFLGQTINLQVSAHLQTRLGFKVYIDSCVATTTQSVDSKPSYSIIQDYGCLVDSRLTHSTSKFMSPRSNNTLRFQIKAFQFENSLSDKAIMCVLSQIFIHCRVWVVDAKVPPSEKKKSCQYNQGDKRWEELEGQDGVCGCCEWRSCGRDRRSRSPEDHPDGSGSWDPSGALGDVTVGPLCILAPKSNSSVNSRESRPLWHDANLTVAGECASLYGLTRIMKTRL</sequence>
<dbReference type="EMBL" id="JAAWVO010009874">
    <property type="protein sequence ID" value="MBN3312992.1"/>
    <property type="molecule type" value="Genomic_DNA"/>
</dbReference>
<dbReference type="InterPro" id="IPR055356">
    <property type="entry name" value="ZP-N"/>
</dbReference>
<keyword evidence="8" id="KW-0812">Transmembrane</keyword>
<evidence type="ECO:0000256" key="12">
    <source>
        <dbReference type="ARBA" id="ARBA00023157"/>
    </source>
</evidence>
<evidence type="ECO:0000256" key="1">
    <source>
        <dbReference type="ARBA" id="ARBA00004498"/>
    </source>
</evidence>
<comment type="subcellular location">
    <subcellularLocation>
        <location evidence="1">Secreted</location>
        <location evidence="1">Extracellular space</location>
        <location evidence="1">Extracellular matrix</location>
    </subcellularLocation>
    <subcellularLocation>
        <location evidence="14">Zona pellucida</location>
    </subcellularLocation>
    <subcellularLocation>
        <location evidence="14">Cell membrane</location>
        <topology evidence="14">Single-pass type I membrane protein</topology>
    </subcellularLocation>
</comment>
<feature type="region of interest" description="Disordered" evidence="15">
    <location>
        <begin position="20"/>
        <end position="107"/>
    </location>
</feature>
<comment type="similarity">
    <text evidence="2 14">Belongs to the ZP domain family. ZPC subfamily.</text>
</comment>
<dbReference type="GO" id="GO:0035805">
    <property type="term" value="C:egg coat"/>
    <property type="evidence" value="ECO:0007669"/>
    <property type="project" value="UniProtKB-SubCell"/>
</dbReference>
<dbReference type="InterPro" id="IPR042235">
    <property type="entry name" value="ZP-C_dom"/>
</dbReference>
<evidence type="ECO:0000256" key="4">
    <source>
        <dbReference type="ARBA" id="ARBA00022475"/>
    </source>
</evidence>
<dbReference type="Proteomes" id="UP000736164">
    <property type="component" value="Unassembled WGS sequence"/>
</dbReference>
<dbReference type="InterPro" id="IPR001507">
    <property type="entry name" value="ZP_dom"/>
</dbReference>
<evidence type="ECO:0000256" key="8">
    <source>
        <dbReference type="ARBA" id="ARBA00022692"/>
    </source>
</evidence>
<dbReference type="PANTHER" id="PTHR11576:SF2">
    <property type="entry name" value="ZONA PELLUCIDA SPERM-BINDING PROTEIN 3"/>
    <property type="match status" value="1"/>
</dbReference>
<protein>
    <recommendedName>
        <fullName evidence="3 14">Zona pellucida sperm-binding protein 3</fullName>
    </recommendedName>
</protein>
<evidence type="ECO:0000256" key="3">
    <source>
        <dbReference type="ARBA" id="ARBA00017980"/>
    </source>
</evidence>
<dbReference type="PROSITE" id="PS00682">
    <property type="entry name" value="ZP_1"/>
    <property type="match status" value="1"/>
</dbReference>
<dbReference type="Gene3D" id="2.60.40.3210">
    <property type="entry name" value="Zona pellucida, ZP-N domain"/>
    <property type="match status" value="1"/>
</dbReference>
<dbReference type="GO" id="GO:0005886">
    <property type="term" value="C:plasma membrane"/>
    <property type="evidence" value="ECO:0007669"/>
    <property type="project" value="UniProtKB-SubCell"/>
</dbReference>
<dbReference type="GO" id="GO:0032190">
    <property type="term" value="F:acrosin binding"/>
    <property type="evidence" value="ECO:0007669"/>
    <property type="project" value="TreeGrafter"/>
</dbReference>
<keyword evidence="6 14" id="KW-0272">Extracellular matrix</keyword>
<proteinExistence type="inferred from homology"/>
<dbReference type="Pfam" id="PF23344">
    <property type="entry name" value="ZP-N"/>
    <property type="match status" value="1"/>
</dbReference>
<dbReference type="InterPro" id="IPR017977">
    <property type="entry name" value="ZP_dom_CS"/>
</dbReference>
<keyword evidence="5 14" id="KW-0964">Secreted</keyword>
<keyword evidence="9 14" id="KW-0732">Signal</keyword>
<feature type="non-terminal residue" evidence="17">
    <location>
        <position position="1"/>
    </location>
</feature>
<feature type="non-terminal residue" evidence="17">
    <location>
        <position position="475"/>
    </location>
</feature>
<gene>
    <name evidence="17" type="primary">Zp3_3</name>
    <name evidence="17" type="ORF">GTO95_0015893</name>
</gene>
<keyword evidence="18" id="KW-1185">Reference proteome</keyword>
<accession>A0A8J7NGX6</accession>
<evidence type="ECO:0000256" key="9">
    <source>
        <dbReference type="ARBA" id="ARBA00022729"/>
    </source>
</evidence>
<dbReference type="GO" id="GO:2000344">
    <property type="term" value="P:positive regulation of acrosome reaction"/>
    <property type="evidence" value="ECO:0007669"/>
    <property type="project" value="UniProtKB-UniRule"/>
</dbReference>
<dbReference type="GO" id="GO:0007339">
    <property type="term" value="P:binding of sperm to zona pellucida"/>
    <property type="evidence" value="ECO:0007669"/>
    <property type="project" value="UniProtKB-UniRule"/>
</dbReference>
<comment type="function">
    <text evidence="14">Component of the zona pellucida, an extracellular matrix surrounding oocytes which mediates sperm binding, induction of the acrosome reaction and prevents post-fertilization polyspermy. The zona pellucida is composed of 3 to 4 glycoproteins, ZP1, ZP2, ZP3, and ZP4. ZP3 is essential for sperm binding and zona matrix formation.</text>
</comment>
<comment type="caution">
    <text evidence="17">The sequence shown here is derived from an EMBL/GenBank/DDBJ whole genome shotgun (WGS) entry which is preliminary data.</text>
</comment>
<name>A0A8J7NGX6_ATRSP</name>
<reference evidence="17" key="1">
    <citation type="journal article" date="2021" name="Cell">
        <title>Tracing the genetic footprints of vertebrate landing in non-teleost ray-finned fishes.</title>
        <authorList>
            <person name="Bi X."/>
            <person name="Wang K."/>
            <person name="Yang L."/>
            <person name="Pan H."/>
            <person name="Jiang H."/>
            <person name="Wei Q."/>
            <person name="Fang M."/>
            <person name="Yu H."/>
            <person name="Zhu C."/>
            <person name="Cai Y."/>
            <person name="He Y."/>
            <person name="Gan X."/>
            <person name="Zeng H."/>
            <person name="Yu D."/>
            <person name="Zhu Y."/>
            <person name="Jiang H."/>
            <person name="Qiu Q."/>
            <person name="Yang H."/>
            <person name="Zhang Y.E."/>
            <person name="Wang W."/>
            <person name="Zhu M."/>
            <person name="He S."/>
            <person name="Zhang G."/>
        </authorList>
    </citation>
    <scope>NUCLEOTIDE SEQUENCE</scope>
    <source>
        <strain evidence="17">Allg_001</strain>
    </source>
</reference>
<evidence type="ECO:0000256" key="2">
    <source>
        <dbReference type="ARBA" id="ARBA00006735"/>
    </source>
</evidence>
<evidence type="ECO:0000259" key="16">
    <source>
        <dbReference type="PROSITE" id="PS51034"/>
    </source>
</evidence>
<keyword evidence="4 14" id="KW-1003">Cell membrane</keyword>
<keyword evidence="10" id="KW-1133">Transmembrane helix</keyword>
<dbReference type="Gene3D" id="2.60.40.4100">
    <property type="entry name" value="Zona pellucida, ZP-C domain"/>
    <property type="match status" value="1"/>
</dbReference>
<dbReference type="InterPro" id="IPR048290">
    <property type="entry name" value="ZP_chr"/>
</dbReference>